<dbReference type="InterPro" id="IPR043502">
    <property type="entry name" value="DNA/RNA_pol_sf"/>
</dbReference>
<dbReference type="KEGG" id="nss:113430305"/>
<protein>
    <recommendedName>
        <fullName evidence="1">Gypsy retrotransposon integrase-like protein 1</fullName>
    </recommendedName>
</protein>
<dbReference type="InterPro" id="IPR012337">
    <property type="entry name" value="RNaseH-like_sf"/>
</dbReference>
<dbReference type="InterPro" id="IPR041588">
    <property type="entry name" value="Integrase_H2C2"/>
</dbReference>
<feature type="compositionally biased region" description="Basic and acidic residues" evidence="2">
    <location>
        <begin position="100"/>
        <end position="110"/>
    </location>
</feature>
<dbReference type="InterPro" id="IPR036397">
    <property type="entry name" value="RNaseH_sf"/>
</dbReference>
<dbReference type="FunFam" id="3.30.420.10:FF:000063">
    <property type="entry name" value="Retrovirus-related Pol polyprotein from transposon 297-like Protein"/>
    <property type="match status" value="1"/>
</dbReference>
<keyword evidence="4" id="KW-1185">Reference proteome</keyword>
<dbReference type="Gene3D" id="1.10.340.70">
    <property type="match status" value="1"/>
</dbReference>
<evidence type="ECO:0000256" key="2">
    <source>
        <dbReference type="SAM" id="MobiDB-lite"/>
    </source>
</evidence>
<dbReference type="SUPFAM" id="SSF56672">
    <property type="entry name" value="DNA/RNA polymerases"/>
    <property type="match status" value="1"/>
</dbReference>
<dbReference type="InterPro" id="IPR050951">
    <property type="entry name" value="Retrovirus_Pol_polyprotein"/>
</dbReference>
<evidence type="ECO:0000313" key="5">
    <source>
        <dbReference type="RefSeq" id="XP_026548545.1"/>
    </source>
</evidence>
<dbReference type="PANTHER" id="PTHR37984">
    <property type="entry name" value="PROTEIN CBG26694"/>
    <property type="match status" value="1"/>
</dbReference>
<dbReference type="InterPro" id="IPR001584">
    <property type="entry name" value="Integrase_cat-core"/>
</dbReference>
<dbReference type="AlphaFoldDB" id="A0A6J1W003"/>
<feature type="compositionally biased region" description="Low complexity" evidence="2">
    <location>
        <begin position="41"/>
        <end position="50"/>
    </location>
</feature>
<dbReference type="Gene3D" id="3.30.70.270">
    <property type="match status" value="1"/>
</dbReference>
<dbReference type="RefSeq" id="XP_026548545.1">
    <property type="nucleotide sequence ID" value="XM_026692760.1"/>
</dbReference>
<organism evidence="4 5">
    <name type="scientific">Notechis scutatus</name>
    <name type="common">mainland tiger snake</name>
    <dbReference type="NCBI Taxonomy" id="8663"/>
    <lineage>
        <taxon>Eukaryota</taxon>
        <taxon>Metazoa</taxon>
        <taxon>Chordata</taxon>
        <taxon>Craniata</taxon>
        <taxon>Vertebrata</taxon>
        <taxon>Euteleostomi</taxon>
        <taxon>Lepidosauria</taxon>
        <taxon>Squamata</taxon>
        <taxon>Bifurcata</taxon>
        <taxon>Unidentata</taxon>
        <taxon>Episquamata</taxon>
        <taxon>Toxicofera</taxon>
        <taxon>Serpentes</taxon>
        <taxon>Colubroidea</taxon>
        <taxon>Elapidae</taxon>
        <taxon>Hydrophiinae</taxon>
        <taxon>Notechis</taxon>
    </lineage>
</organism>
<evidence type="ECO:0000313" key="4">
    <source>
        <dbReference type="Proteomes" id="UP000504612"/>
    </source>
</evidence>
<dbReference type="GO" id="GO:0003676">
    <property type="term" value="F:nucleic acid binding"/>
    <property type="evidence" value="ECO:0007669"/>
    <property type="project" value="InterPro"/>
</dbReference>
<gene>
    <name evidence="5" type="primary">LOC113430305</name>
</gene>
<dbReference type="GeneID" id="113430305"/>
<dbReference type="Proteomes" id="UP000504612">
    <property type="component" value="Unplaced"/>
</dbReference>
<dbReference type="InterPro" id="IPR043128">
    <property type="entry name" value="Rev_trsase/Diguanyl_cyclase"/>
</dbReference>
<feature type="compositionally biased region" description="Basic and acidic residues" evidence="2">
    <location>
        <begin position="67"/>
        <end position="76"/>
    </location>
</feature>
<dbReference type="FunFam" id="1.10.340.70:FF:000003">
    <property type="entry name" value="Protein CBG25708"/>
    <property type="match status" value="1"/>
</dbReference>
<feature type="region of interest" description="Disordered" evidence="2">
    <location>
        <begin position="41"/>
        <end position="128"/>
    </location>
</feature>
<dbReference type="Pfam" id="PF00665">
    <property type="entry name" value="rve"/>
    <property type="match status" value="1"/>
</dbReference>
<evidence type="ECO:0000256" key="1">
    <source>
        <dbReference type="ARBA" id="ARBA00039658"/>
    </source>
</evidence>
<accession>A0A6J1W003</accession>
<dbReference type="PANTHER" id="PTHR37984:SF12">
    <property type="entry name" value="RIBONUCLEASE H"/>
    <property type="match status" value="1"/>
</dbReference>
<dbReference type="GO" id="GO:0015074">
    <property type="term" value="P:DNA integration"/>
    <property type="evidence" value="ECO:0007669"/>
    <property type="project" value="InterPro"/>
</dbReference>
<name>A0A6J1W003_9SAUR</name>
<sequence>MDEAMRDRIVLGLRDTTLQSKLLNRPNITVNEAMAKATAAEAAKKSAATMQQMNTTNRETQNSPNQSREKKAEGTQKHATATTHHEDIASSSDTEDEDEEIHRLQSERNRREKRGRKPEFQCAGCGGDHRCSEHTEVLPLTIVDRDRPSLFGLEWFSPLGIEVTGINSVSETDWEESLMKEFQDVFNGTLGKYRGTPISFSLNPNIAPIRLKARRVPFALKPKIDEQLNKLIAQGVLEPIEHARWETPIVTPVKPDGSVRICGDYKATLNHALQQSAYPVPVVQHLLHSLGGGKTAEAQTIVTHRGAFKCNRLQFGVSVAPGVFQSLMECLLQGLKGVVPYFDDVLVSAGNKKQLKDRLSDHKPLLGILVGNRATPNILSPRMTRWSEFLAAYNYKLVHRSGKAIPYADALSRSTLPDRDDDPAPTTSTLQIETLPNLPITASDIAKETAKDALMARILNWVGRGWLENDKNEIFKPFRTRQTELSVEKGCILWGDRVVPKKLQEEVLGMLHEGYPGMVKMKSLARSYVWWPGMDRDIETWVTTCNKCQKSRPTPPLAPVLDWETPRGAWSRIHIDFAGPTKGYTFLIVVDAYSNWLEVSVMNSTTTEAVTKQLRKLFAMHGLPDLLVSDNGPQFTALAFEQFLAEQGIRHALTVPVHPASNGKAERMVRYTKEALEKIDTGDIQDKINTMLTIQHITPSTSMNKSPAELLMGRKLRTYLDRLHPTYNPEKPPDSS</sequence>
<feature type="non-terminal residue" evidence="5">
    <location>
        <position position="736"/>
    </location>
</feature>
<dbReference type="Gene3D" id="3.30.420.10">
    <property type="entry name" value="Ribonuclease H-like superfamily/Ribonuclease H"/>
    <property type="match status" value="1"/>
</dbReference>
<proteinExistence type="predicted"/>
<feature type="domain" description="Integrase catalytic" evidence="3">
    <location>
        <begin position="562"/>
        <end position="736"/>
    </location>
</feature>
<reference evidence="5" key="1">
    <citation type="submission" date="2025-08" db="UniProtKB">
        <authorList>
            <consortium name="RefSeq"/>
        </authorList>
    </citation>
    <scope>IDENTIFICATION</scope>
</reference>
<dbReference type="Pfam" id="PF17921">
    <property type="entry name" value="Integrase_H2C2"/>
    <property type="match status" value="1"/>
</dbReference>
<dbReference type="PROSITE" id="PS50994">
    <property type="entry name" value="INTEGRASE"/>
    <property type="match status" value="1"/>
</dbReference>
<dbReference type="Gene3D" id="3.10.10.10">
    <property type="entry name" value="HIV Type 1 Reverse Transcriptase, subunit A, domain 1"/>
    <property type="match status" value="2"/>
</dbReference>
<dbReference type="SUPFAM" id="SSF53098">
    <property type="entry name" value="Ribonuclease H-like"/>
    <property type="match status" value="1"/>
</dbReference>
<evidence type="ECO:0000259" key="3">
    <source>
        <dbReference type="PROSITE" id="PS50994"/>
    </source>
</evidence>
<feature type="compositionally biased region" description="Polar residues" evidence="2">
    <location>
        <begin position="51"/>
        <end position="66"/>
    </location>
</feature>